<dbReference type="EMBL" id="BBLT01000004">
    <property type="protein sequence ID" value="GAL84929.1"/>
    <property type="molecule type" value="Genomic_DNA"/>
</dbReference>
<keyword evidence="3" id="KW-0378">Hydrolase</keyword>
<dbReference type="InterPro" id="IPR001547">
    <property type="entry name" value="Glyco_hydro_5"/>
</dbReference>
<dbReference type="GO" id="GO:0016985">
    <property type="term" value="F:mannan endo-1,4-beta-mannosidase activity"/>
    <property type="evidence" value="ECO:0007669"/>
    <property type="project" value="TreeGrafter"/>
</dbReference>
<dbReference type="AlphaFoldDB" id="A0A098LET0"/>
<evidence type="ECO:0000313" key="6">
    <source>
        <dbReference type="EMBL" id="GAL84929.1"/>
    </source>
</evidence>
<sequence>MLPAVQNAPGKFDEDLLTGLDFLLSEMGKRKMYAVVCLGNFWPWSGGWGQYMLWSKSADSIPYPPPHPGGDWDRYQKFSARFYSDSSAVQMYYNAVKKIVTRENSITKINYKDDPTIMAWQLCNEPRGMDNQKQYNKWIDYSAALIKQWDPNHLVSAGTEGYTSAPEYAGVDVNDNNNGPNIDYVTCHIWVENWGWYDPKKADLTYDSAVHKMEHYLKLHVDAARKLGKPLVIEEFGLARNGGDFSPTSSTTVRDNYYSKIFQDAYNYASLSSPVAGVNFWAWSGEGRPRVPGSIWKKGDPFTGDPPHELQGWYSVYDTDTSTQMVIKKFAEKMNSLD</sequence>
<evidence type="ECO:0000259" key="5">
    <source>
        <dbReference type="Pfam" id="PF26410"/>
    </source>
</evidence>
<dbReference type="SUPFAM" id="SSF51445">
    <property type="entry name" value="(Trans)glycosidases"/>
    <property type="match status" value="1"/>
</dbReference>
<dbReference type="PANTHER" id="PTHR31451">
    <property type="match status" value="1"/>
</dbReference>
<dbReference type="PANTHER" id="PTHR31451:SF40">
    <property type="entry name" value="GLYCOSIDE HYDROLASE FAMILY 5 DOMAIN-CONTAINING PROTEIN"/>
    <property type="match status" value="1"/>
</dbReference>
<dbReference type="Gene3D" id="3.20.20.80">
    <property type="entry name" value="Glycosidases"/>
    <property type="match status" value="1"/>
</dbReference>
<accession>A0A098LET0</accession>
<dbReference type="InterPro" id="IPR017853">
    <property type="entry name" value="GH"/>
</dbReference>
<evidence type="ECO:0000313" key="7">
    <source>
        <dbReference type="Proteomes" id="UP000030185"/>
    </source>
</evidence>
<evidence type="ECO:0000256" key="2">
    <source>
        <dbReference type="ARBA" id="ARBA00012706"/>
    </source>
</evidence>
<name>A0A098LET0_9BACT</name>
<dbReference type="InterPro" id="IPR045053">
    <property type="entry name" value="MAN-like"/>
</dbReference>
<keyword evidence="7" id="KW-1185">Reference proteome</keyword>
<dbReference type="STRING" id="153721.MYP_2157"/>
<evidence type="ECO:0000256" key="1">
    <source>
        <dbReference type="ARBA" id="ARBA00001678"/>
    </source>
</evidence>
<evidence type="ECO:0000256" key="4">
    <source>
        <dbReference type="ARBA" id="ARBA00023295"/>
    </source>
</evidence>
<dbReference type="GO" id="GO:0000272">
    <property type="term" value="P:polysaccharide catabolic process"/>
    <property type="evidence" value="ECO:0007669"/>
    <property type="project" value="InterPro"/>
</dbReference>
<protein>
    <recommendedName>
        <fullName evidence="2">mannan endo-1,4-beta-mannosidase</fullName>
        <ecNumber evidence="2">3.2.1.78</ecNumber>
    </recommendedName>
</protein>
<keyword evidence="4" id="KW-0326">Glycosidase</keyword>
<dbReference type="eggNOG" id="COG3934">
    <property type="taxonomic scope" value="Bacteria"/>
</dbReference>
<gene>
    <name evidence="6" type="ORF">MYP_2157</name>
</gene>
<dbReference type="EC" id="3.2.1.78" evidence="2"/>
<comment type="catalytic activity">
    <reaction evidence="1">
        <text>Random hydrolysis of (1-&gt;4)-beta-D-mannosidic linkages in mannans, galactomannans and glucomannans.</text>
        <dbReference type="EC" id="3.2.1.78"/>
    </reaction>
</comment>
<proteinExistence type="predicted"/>
<feature type="domain" description="Glycoside hydrolase family 5" evidence="5">
    <location>
        <begin position="1"/>
        <end position="336"/>
    </location>
</feature>
<reference evidence="6 7" key="1">
    <citation type="submission" date="2014-09" db="EMBL/GenBank/DDBJ databases">
        <title>Sporocytophaga myxococcoides PG-01 genome sequencing.</title>
        <authorList>
            <person name="Liu L."/>
            <person name="Gao P.J."/>
            <person name="Chen G.J."/>
            <person name="Wang L.S."/>
        </authorList>
    </citation>
    <scope>NUCLEOTIDE SEQUENCE [LARGE SCALE GENOMIC DNA]</scope>
    <source>
        <strain evidence="6 7">PG-01</strain>
    </source>
</reference>
<comment type="caution">
    <text evidence="6">The sequence shown here is derived from an EMBL/GenBank/DDBJ whole genome shotgun (WGS) entry which is preliminary data.</text>
</comment>
<organism evidence="6 7">
    <name type="scientific">Sporocytophaga myxococcoides</name>
    <dbReference type="NCBI Taxonomy" id="153721"/>
    <lineage>
        <taxon>Bacteria</taxon>
        <taxon>Pseudomonadati</taxon>
        <taxon>Bacteroidota</taxon>
        <taxon>Cytophagia</taxon>
        <taxon>Cytophagales</taxon>
        <taxon>Cytophagaceae</taxon>
        <taxon>Sporocytophaga</taxon>
    </lineage>
</organism>
<dbReference type="Proteomes" id="UP000030185">
    <property type="component" value="Unassembled WGS sequence"/>
</dbReference>
<evidence type="ECO:0000256" key="3">
    <source>
        <dbReference type="ARBA" id="ARBA00022801"/>
    </source>
</evidence>
<dbReference type="Pfam" id="PF26410">
    <property type="entry name" value="GH5_mannosidase"/>
    <property type="match status" value="1"/>
</dbReference>